<keyword evidence="3" id="KW-1185">Reference proteome</keyword>
<protein>
    <submittedName>
        <fullName evidence="2">Uncharacterized protein</fullName>
    </submittedName>
</protein>
<comment type="caution">
    <text evidence="2">The sequence shown here is derived from an EMBL/GenBank/DDBJ whole genome shotgun (WGS) entry which is preliminary data.</text>
</comment>
<sequence>MDIEGKSEREEDRKEIVGERNGDTERKRWWREKDHLPLLGDSGQTDAECVRSSATAAAGRKQSSGEKALQG</sequence>
<accession>A0A4Z2GZZ9</accession>
<dbReference type="Proteomes" id="UP000314294">
    <property type="component" value="Unassembled WGS sequence"/>
</dbReference>
<dbReference type="EMBL" id="SRLO01000362">
    <property type="protein sequence ID" value="TNN59178.1"/>
    <property type="molecule type" value="Genomic_DNA"/>
</dbReference>
<gene>
    <name evidence="2" type="ORF">EYF80_030628</name>
</gene>
<name>A0A4Z2GZZ9_9TELE</name>
<feature type="region of interest" description="Disordered" evidence="1">
    <location>
        <begin position="37"/>
        <end position="71"/>
    </location>
</feature>
<evidence type="ECO:0000256" key="1">
    <source>
        <dbReference type="SAM" id="MobiDB-lite"/>
    </source>
</evidence>
<organism evidence="2 3">
    <name type="scientific">Liparis tanakae</name>
    <name type="common">Tanaka's snailfish</name>
    <dbReference type="NCBI Taxonomy" id="230148"/>
    <lineage>
        <taxon>Eukaryota</taxon>
        <taxon>Metazoa</taxon>
        <taxon>Chordata</taxon>
        <taxon>Craniata</taxon>
        <taxon>Vertebrata</taxon>
        <taxon>Euteleostomi</taxon>
        <taxon>Actinopterygii</taxon>
        <taxon>Neopterygii</taxon>
        <taxon>Teleostei</taxon>
        <taxon>Neoteleostei</taxon>
        <taxon>Acanthomorphata</taxon>
        <taxon>Eupercaria</taxon>
        <taxon>Perciformes</taxon>
        <taxon>Cottioidei</taxon>
        <taxon>Cottales</taxon>
        <taxon>Liparidae</taxon>
        <taxon>Liparis</taxon>
    </lineage>
</organism>
<proteinExistence type="predicted"/>
<reference evidence="2 3" key="1">
    <citation type="submission" date="2019-03" db="EMBL/GenBank/DDBJ databases">
        <title>First draft genome of Liparis tanakae, snailfish: a comprehensive survey of snailfish specific genes.</title>
        <authorList>
            <person name="Kim W."/>
            <person name="Song I."/>
            <person name="Jeong J.-H."/>
            <person name="Kim D."/>
            <person name="Kim S."/>
            <person name="Ryu S."/>
            <person name="Song J.Y."/>
            <person name="Lee S.K."/>
        </authorList>
    </citation>
    <scope>NUCLEOTIDE SEQUENCE [LARGE SCALE GENOMIC DNA]</scope>
    <source>
        <tissue evidence="2">Muscle</tissue>
    </source>
</reference>
<evidence type="ECO:0000313" key="2">
    <source>
        <dbReference type="EMBL" id="TNN59178.1"/>
    </source>
</evidence>
<dbReference type="AlphaFoldDB" id="A0A4Z2GZZ9"/>
<evidence type="ECO:0000313" key="3">
    <source>
        <dbReference type="Proteomes" id="UP000314294"/>
    </source>
</evidence>
<feature type="region of interest" description="Disordered" evidence="1">
    <location>
        <begin position="1"/>
        <end position="24"/>
    </location>
</feature>